<dbReference type="Pfam" id="PF00241">
    <property type="entry name" value="Cofilin_ADF"/>
    <property type="match status" value="2"/>
</dbReference>
<dbReference type="OrthoDB" id="10006997at2759"/>
<accession>A0A507FKU4</accession>
<name>A0A507FKU4_9FUNG</name>
<evidence type="ECO:0000256" key="1">
    <source>
        <dbReference type="ARBA" id="ARBA00004245"/>
    </source>
</evidence>
<dbReference type="PANTHER" id="PTHR13759:SF1">
    <property type="entry name" value="TWINFILIN"/>
    <property type="match status" value="1"/>
</dbReference>
<dbReference type="GO" id="GO:0005884">
    <property type="term" value="C:actin filament"/>
    <property type="evidence" value="ECO:0007669"/>
    <property type="project" value="TreeGrafter"/>
</dbReference>
<feature type="domain" description="ADF-H" evidence="8">
    <location>
        <begin position="171"/>
        <end position="253"/>
    </location>
</feature>
<evidence type="ECO:0000256" key="7">
    <source>
        <dbReference type="ARBA" id="ARBA00038532"/>
    </source>
</evidence>
<keyword evidence="3" id="KW-0963">Cytoplasm</keyword>
<comment type="caution">
    <text evidence="9">The sequence shown here is derived from an EMBL/GenBank/DDBJ whole genome shotgun (WGS) entry which is preliminary data.</text>
</comment>
<dbReference type="AlphaFoldDB" id="A0A507FKU4"/>
<dbReference type="InterPro" id="IPR029006">
    <property type="entry name" value="ADF-H/Gelsolin-like_dom_sf"/>
</dbReference>
<dbReference type="Gene3D" id="3.40.20.10">
    <property type="entry name" value="Severin"/>
    <property type="match status" value="2"/>
</dbReference>
<dbReference type="GO" id="GO:0051015">
    <property type="term" value="F:actin filament binding"/>
    <property type="evidence" value="ECO:0007669"/>
    <property type="project" value="TreeGrafter"/>
</dbReference>
<keyword evidence="4" id="KW-0677">Repeat</keyword>
<evidence type="ECO:0000256" key="6">
    <source>
        <dbReference type="ARBA" id="ARBA00023212"/>
    </source>
</evidence>
<dbReference type="EMBL" id="QEAP01000050">
    <property type="protein sequence ID" value="TPX76330.1"/>
    <property type="molecule type" value="Genomic_DNA"/>
</dbReference>
<evidence type="ECO:0000256" key="5">
    <source>
        <dbReference type="ARBA" id="ARBA00023203"/>
    </source>
</evidence>
<dbReference type="PANTHER" id="PTHR13759">
    <property type="entry name" value="TWINFILIN"/>
    <property type="match status" value="1"/>
</dbReference>
<keyword evidence="10" id="KW-1185">Reference proteome</keyword>
<organism evidence="9 10">
    <name type="scientific">Chytriomyces confervae</name>
    <dbReference type="NCBI Taxonomy" id="246404"/>
    <lineage>
        <taxon>Eukaryota</taxon>
        <taxon>Fungi</taxon>
        <taxon>Fungi incertae sedis</taxon>
        <taxon>Chytridiomycota</taxon>
        <taxon>Chytridiomycota incertae sedis</taxon>
        <taxon>Chytridiomycetes</taxon>
        <taxon>Chytridiales</taxon>
        <taxon>Chytriomycetaceae</taxon>
        <taxon>Chytriomyces</taxon>
    </lineage>
</organism>
<dbReference type="InterPro" id="IPR002108">
    <property type="entry name" value="ADF-H"/>
</dbReference>
<dbReference type="SMART" id="SM00102">
    <property type="entry name" value="ADF"/>
    <property type="match status" value="1"/>
</dbReference>
<reference evidence="9 10" key="1">
    <citation type="journal article" date="2019" name="Sci. Rep.">
        <title>Comparative genomics of chytrid fungi reveal insights into the obligate biotrophic and pathogenic lifestyle of Synchytrium endobioticum.</title>
        <authorList>
            <person name="van de Vossenberg B.T.L.H."/>
            <person name="Warris S."/>
            <person name="Nguyen H.D.T."/>
            <person name="van Gent-Pelzer M.P.E."/>
            <person name="Joly D.L."/>
            <person name="van de Geest H.C."/>
            <person name="Bonants P.J.M."/>
            <person name="Smith D.S."/>
            <person name="Levesque C.A."/>
            <person name="van der Lee T.A.J."/>
        </authorList>
    </citation>
    <scope>NUCLEOTIDE SEQUENCE [LARGE SCALE GENOMIC DNA]</scope>
    <source>
        <strain evidence="9 10">CBS 675.73</strain>
    </source>
</reference>
<evidence type="ECO:0000313" key="9">
    <source>
        <dbReference type="EMBL" id="TPX76330.1"/>
    </source>
</evidence>
<comment type="subcellular location">
    <subcellularLocation>
        <location evidence="1">Cytoplasm</location>
        <location evidence="1">Cytoskeleton</location>
    </subcellularLocation>
</comment>
<keyword evidence="6" id="KW-0206">Cytoskeleton</keyword>
<dbReference type="GO" id="GO:0051016">
    <property type="term" value="P:barbed-end actin filament capping"/>
    <property type="evidence" value="ECO:0007669"/>
    <property type="project" value="TreeGrafter"/>
</dbReference>
<evidence type="ECO:0000259" key="8">
    <source>
        <dbReference type="PROSITE" id="PS51263"/>
    </source>
</evidence>
<evidence type="ECO:0000313" key="10">
    <source>
        <dbReference type="Proteomes" id="UP000320333"/>
    </source>
</evidence>
<keyword evidence="5" id="KW-0009">Actin-binding</keyword>
<feature type="domain" description="ADF-H" evidence="8">
    <location>
        <begin position="1"/>
        <end position="133"/>
    </location>
</feature>
<dbReference type="PROSITE" id="PS51263">
    <property type="entry name" value="ADF_H"/>
    <property type="match status" value="2"/>
</dbReference>
<protein>
    <recommendedName>
        <fullName evidence="8">ADF-H domain-containing protein</fullName>
    </recommendedName>
</protein>
<comment type="similarity">
    <text evidence="2">Belongs to the actin-binding proteins ADF family. Twinfilin subfamily.</text>
</comment>
<evidence type="ECO:0000256" key="3">
    <source>
        <dbReference type="ARBA" id="ARBA00022490"/>
    </source>
</evidence>
<proteinExistence type="inferred from homology"/>
<evidence type="ECO:0000256" key="4">
    <source>
        <dbReference type="ARBA" id="ARBA00022737"/>
    </source>
</evidence>
<evidence type="ECO:0000256" key="2">
    <source>
        <dbReference type="ARBA" id="ARBA00009557"/>
    </source>
</evidence>
<dbReference type="CDD" id="cd11285">
    <property type="entry name" value="ADF_Twf-N_like"/>
    <property type="match status" value="1"/>
</dbReference>
<dbReference type="STRING" id="246404.A0A507FKU4"/>
<comment type="subunit">
    <text evidence="7">Interacts with G-actin; ADP-actin form.</text>
</comment>
<dbReference type="InterPro" id="IPR028458">
    <property type="entry name" value="Twinfilin"/>
</dbReference>
<dbReference type="GO" id="GO:0030042">
    <property type="term" value="P:actin filament depolymerization"/>
    <property type="evidence" value="ECO:0007669"/>
    <property type="project" value="TreeGrafter"/>
</dbReference>
<dbReference type="GO" id="GO:0003785">
    <property type="term" value="F:actin monomer binding"/>
    <property type="evidence" value="ECO:0007669"/>
    <property type="project" value="TreeGrafter"/>
</dbReference>
<gene>
    <name evidence="9" type="ORF">CcCBS67573_g02415</name>
</gene>
<dbReference type="GO" id="GO:0005737">
    <property type="term" value="C:cytoplasm"/>
    <property type="evidence" value="ECO:0007669"/>
    <property type="project" value="TreeGrafter"/>
</dbReference>
<sequence>MSLSGGIKTSASLIEKFKTSEADKIRSLRIVIDGEFLVDSDFTLETEDFDADFKQLGHLFETDKQPAFVAVKVENGWTLIQYVPDNAHIREKMLYASSRATLLRELGAEKFTDSIFATTKAECSLDGYRAHLAHKAAAAPRTEKEIEHALQMQTETGADIGMSTRKEIAGGVGFAFNALAVEAMEKLRTGELNLVALSIDGTSETIQLGPTASDATPETLQSILPEGDPFFVFFKHVHENDGVQLDPTLFFYM</sequence>
<dbReference type="SUPFAM" id="SSF55753">
    <property type="entry name" value="Actin depolymerizing proteins"/>
    <property type="match status" value="2"/>
</dbReference>
<dbReference type="Proteomes" id="UP000320333">
    <property type="component" value="Unassembled WGS sequence"/>
</dbReference>